<dbReference type="EMBL" id="WWSB01000001">
    <property type="protein sequence ID" value="MZK16705.1"/>
    <property type="molecule type" value="Genomic_DNA"/>
</dbReference>
<dbReference type="InterPro" id="IPR009319">
    <property type="entry name" value="Phage_A118_VSP1"/>
</dbReference>
<evidence type="ECO:0000313" key="1">
    <source>
        <dbReference type="EMBL" id="MZK16705.1"/>
    </source>
</evidence>
<organism evidence="1 2">
    <name type="scientific">Dorea longicatena</name>
    <dbReference type="NCBI Taxonomy" id="88431"/>
    <lineage>
        <taxon>Bacteria</taxon>
        <taxon>Bacillati</taxon>
        <taxon>Bacillota</taxon>
        <taxon>Clostridia</taxon>
        <taxon>Lachnospirales</taxon>
        <taxon>Lachnospiraceae</taxon>
        <taxon>Dorea</taxon>
    </lineage>
</organism>
<name>A0A845KHK0_9FIRM</name>
<protein>
    <recommendedName>
        <fullName evidence="3">Phage minor capsid protein 2</fullName>
    </recommendedName>
</protein>
<accession>A0A845KHK0</accession>
<sequence>MNILENQQLVEPVDGIYIDLEAQILQNIARHLQGWEQPIDTDRWLMQKLAEIGKLNQENIRLIAKRSGLSQTAAERMLNAAAEDAIKSLDPGLRYLAERGLAETAVKANKSKNVKQVVRDFRKQAKDTLNMCNTNMLYKASEKYKGLVGNIAQEAWNVLNSGAAGVMSGVEARQQAVRRCIRQLNDKGIPAFVDKRGREWTPEAYVNMAMRNTAKSTAEEVQDARIRDAGCHLIQIDSHSGARPKCAKDQGKIYDLNNGSGYTEDLYGKKIRYYPWNSSSYGEPDGILGINCRHHKWPFVPGVNVQRHFPTEDMDANDKLYKQTQVQRALEREVRKQKRECMMLEAAGDQEGFEEASVKLKHTENKLKYYVKDTPGLHRRTDREQIVGFDKRLSAEAVAKNKSYTKAMKTDTIKLKDTYIVKTLSAKGKNYKVVDKTTGIEYEFVPGSRIQDSEVFAGKGTRHPLHEGVAEGLTEQYGGRVSDWQHAKGFGTLLDPDTGEELEAEVHWFQAKDVGKVKFKVKEWLDES</sequence>
<evidence type="ECO:0008006" key="3">
    <source>
        <dbReference type="Google" id="ProtNLM"/>
    </source>
</evidence>
<reference evidence="1 2" key="1">
    <citation type="journal article" date="2019" name="Nat. Med.">
        <title>A library of human gut bacterial isolates paired with longitudinal multiomics data enables mechanistic microbiome research.</title>
        <authorList>
            <person name="Poyet M."/>
            <person name="Groussin M."/>
            <person name="Gibbons S.M."/>
            <person name="Avila-Pacheco J."/>
            <person name="Jiang X."/>
            <person name="Kearney S.M."/>
            <person name="Perrotta A.R."/>
            <person name="Berdy B."/>
            <person name="Zhao S."/>
            <person name="Lieberman T.D."/>
            <person name="Swanson P.K."/>
            <person name="Smith M."/>
            <person name="Roesemann S."/>
            <person name="Alexander J.E."/>
            <person name="Rich S.A."/>
            <person name="Livny J."/>
            <person name="Vlamakis H."/>
            <person name="Clish C."/>
            <person name="Bullock K."/>
            <person name="Deik A."/>
            <person name="Scott J."/>
            <person name="Pierce K.A."/>
            <person name="Xavier R.J."/>
            <person name="Alm E.J."/>
        </authorList>
    </citation>
    <scope>NUCLEOTIDE SEQUENCE [LARGE SCALE GENOMIC DNA]</scope>
    <source>
        <strain evidence="1 2">BIOML-A7</strain>
    </source>
</reference>
<comment type="caution">
    <text evidence="1">The sequence shown here is derived from an EMBL/GenBank/DDBJ whole genome shotgun (WGS) entry which is preliminary data.</text>
</comment>
<dbReference type="AlphaFoldDB" id="A0A845KHK0"/>
<evidence type="ECO:0000313" key="2">
    <source>
        <dbReference type="Proteomes" id="UP000446719"/>
    </source>
</evidence>
<dbReference type="GO" id="GO:0005198">
    <property type="term" value="F:structural molecule activity"/>
    <property type="evidence" value="ECO:0007669"/>
    <property type="project" value="InterPro"/>
</dbReference>
<dbReference type="Pfam" id="PF06152">
    <property type="entry name" value="Phage_min_cap2"/>
    <property type="match status" value="1"/>
</dbReference>
<dbReference type="Proteomes" id="UP000446719">
    <property type="component" value="Unassembled WGS sequence"/>
</dbReference>
<gene>
    <name evidence="1" type="ORF">GT565_00925</name>
</gene>
<dbReference type="RefSeq" id="WP_161158732.1">
    <property type="nucleotide sequence ID" value="NZ_WWSB01000001.1"/>
</dbReference>
<proteinExistence type="predicted"/>